<sequence length="87" mass="10417">MQHYFPEKAENYSKLNRTALVRNMFVLEVVLYKGCFSEYIHYDSLRLPIQANIPGLKSQQISTYFLSPIINEQLWTLLMWNETESRR</sequence>
<proteinExistence type="predicted"/>
<dbReference type="EMBL" id="BMAO01004753">
    <property type="protein sequence ID" value="GFQ96730.1"/>
    <property type="molecule type" value="Genomic_DNA"/>
</dbReference>
<evidence type="ECO:0000313" key="1">
    <source>
        <dbReference type="EMBL" id="GFQ96730.1"/>
    </source>
</evidence>
<dbReference type="Proteomes" id="UP000887116">
    <property type="component" value="Unassembled WGS sequence"/>
</dbReference>
<gene>
    <name evidence="1" type="ORF">TNCT_475801</name>
</gene>
<keyword evidence="2" id="KW-1185">Reference proteome</keyword>
<name>A0A8X6G4S1_TRICU</name>
<dbReference type="AlphaFoldDB" id="A0A8X6G4S1"/>
<organism evidence="1 2">
    <name type="scientific">Trichonephila clavata</name>
    <name type="common">Joro spider</name>
    <name type="synonym">Nephila clavata</name>
    <dbReference type="NCBI Taxonomy" id="2740835"/>
    <lineage>
        <taxon>Eukaryota</taxon>
        <taxon>Metazoa</taxon>
        <taxon>Ecdysozoa</taxon>
        <taxon>Arthropoda</taxon>
        <taxon>Chelicerata</taxon>
        <taxon>Arachnida</taxon>
        <taxon>Araneae</taxon>
        <taxon>Araneomorphae</taxon>
        <taxon>Entelegynae</taxon>
        <taxon>Araneoidea</taxon>
        <taxon>Nephilidae</taxon>
        <taxon>Trichonephila</taxon>
    </lineage>
</organism>
<comment type="caution">
    <text evidence="1">The sequence shown here is derived from an EMBL/GenBank/DDBJ whole genome shotgun (WGS) entry which is preliminary data.</text>
</comment>
<reference evidence="1" key="1">
    <citation type="submission" date="2020-07" db="EMBL/GenBank/DDBJ databases">
        <title>Multicomponent nature underlies the extraordinary mechanical properties of spider dragline silk.</title>
        <authorList>
            <person name="Kono N."/>
            <person name="Nakamura H."/>
            <person name="Mori M."/>
            <person name="Yoshida Y."/>
            <person name="Ohtoshi R."/>
            <person name="Malay A.D."/>
            <person name="Moran D.A.P."/>
            <person name="Tomita M."/>
            <person name="Numata K."/>
            <person name="Arakawa K."/>
        </authorList>
    </citation>
    <scope>NUCLEOTIDE SEQUENCE</scope>
</reference>
<protein>
    <submittedName>
        <fullName evidence="1">Uncharacterized protein</fullName>
    </submittedName>
</protein>
<accession>A0A8X6G4S1</accession>
<evidence type="ECO:0000313" key="2">
    <source>
        <dbReference type="Proteomes" id="UP000887116"/>
    </source>
</evidence>